<evidence type="ECO:0000256" key="3">
    <source>
        <dbReference type="ARBA" id="ARBA00023128"/>
    </source>
</evidence>
<sequence length="288" mass="31581">MPPLRPPLARPTIHDLKSFLFSPPSISQRPLTTRCPSHPLSHRTPHHHHHRPHPRHFSTTTSLLTTNRPPRSHDRGPASQETTQTDFGTLNMLGASPVPSTNIDACVWDGFHLDNGVKIMDGRGMLLVNGEAFEWCPWLAGDGLGEGRGARLVNERGQWECGDEGWGLLGLVWPKPDLLILGLGKEMRPLSPRVRQYINSLGIRVDVQDTRNAAAQFNLLATERGVQSIAAALIPIGFREGRGLGIRVDVQDTRNAAAQFNLLATERGVQSIAAALIPIGFREGRGCV</sequence>
<dbReference type="InterPro" id="IPR007523">
    <property type="entry name" value="NDUFAF3/AAMDC"/>
</dbReference>
<dbReference type="Gene3D" id="3.40.1230.10">
    <property type="entry name" value="MTH938-like"/>
    <property type="match status" value="2"/>
</dbReference>
<evidence type="ECO:0000256" key="5">
    <source>
        <dbReference type="SAM" id="MobiDB-lite"/>
    </source>
</evidence>
<reference evidence="6" key="1">
    <citation type="submission" date="2021-07" db="EMBL/GenBank/DDBJ databases">
        <authorList>
            <person name="Durling M."/>
        </authorList>
    </citation>
    <scope>NUCLEOTIDE SEQUENCE</scope>
</reference>
<dbReference type="Proteomes" id="UP000696280">
    <property type="component" value="Unassembled WGS sequence"/>
</dbReference>
<comment type="caution">
    <text evidence="6">The sequence shown here is derived from an EMBL/GenBank/DDBJ whole genome shotgun (WGS) entry which is preliminary data.</text>
</comment>
<evidence type="ECO:0000256" key="1">
    <source>
        <dbReference type="ARBA" id="ARBA00004173"/>
    </source>
</evidence>
<dbReference type="PANTHER" id="PTHR21192:SF2">
    <property type="entry name" value="NADH DEHYDROGENASE [UBIQUINONE] 1 ALPHA SUBCOMPLEX ASSEMBLY FACTOR 3"/>
    <property type="match status" value="1"/>
</dbReference>
<gene>
    <name evidence="6" type="ORF">HYFRA_00012111</name>
</gene>
<evidence type="ECO:0000256" key="2">
    <source>
        <dbReference type="ARBA" id="ARBA00021776"/>
    </source>
</evidence>
<feature type="compositionally biased region" description="Polar residues" evidence="5">
    <location>
        <begin position="24"/>
        <end position="35"/>
    </location>
</feature>
<dbReference type="GO" id="GO:0005743">
    <property type="term" value="C:mitochondrial inner membrane"/>
    <property type="evidence" value="ECO:0007669"/>
    <property type="project" value="TreeGrafter"/>
</dbReference>
<dbReference type="OrthoDB" id="20681at2759"/>
<comment type="subcellular location">
    <subcellularLocation>
        <location evidence="1">Mitochondrion</location>
    </subcellularLocation>
</comment>
<dbReference type="PANTHER" id="PTHR21192">
    <property type="entry name" value="NUCLEAR PROTEIN E3-3"/>
    <property type="match status" value="1"/>
</dbReference>
<name>A0A9N9PJT3_9HELO</name>
<evidence type="ECO:0000256" key="4">
    <source>
        <dbReference type="ARBA" id="ARBA00049984"/>
    </source>
</evidence>
<dbReference type="SUPFAM" id="SSF64076">
    <property type="entry name" value="MTH938-like"/>
    <property type="match status" value="2"/>
</dbReference>
<organism evidence="6 7">
    <name type="scientific">Hymenoscyphus fraxineus</name>
    <dbReference type="NCBI Taxonomy" id="746836"/>
    <lineage>
        <taxon>Eukaryota</taxon>
        <taxon>Fungi</taxon>
        <taxon>Dikarya</taxon>
        <taxon>Ascomycota</taxon>
        <taxon>Pezizomycotina</taxon>
        <taxon>Leotiomycetes</taxon>
        <taxon>Helotiales</taxon>
        <taxon>Helotiaceae</taxon>
        <taxon>Hymenoscyphus</taxon>
    </lineage>
</organism>
<comment type="similarity">
    <text evidence="4">Belongs to the NDUFAF3 family.</text>
</comment>
<dbReference type="FunFam" id="3.40.1230.10:FF:000005">
    <property type="entry name" value="NADH dehydrogenase [ubiquinone]alpha subcomplex assembly factor"/>
    <property type="match status" value="1"/>
</dbReference>
<dbReference type="Pfam" id="PF04430">
    <property type="entry name" value="DUF498"/>
    <property type="match status" value="1"/>
</dbReference>
<dbReference type="EMBL" id="CAJVRL010000069">
    <property type="protein sequence ID" value="CAG8956194.1"/>
    <property type="molecule type" value="Genomic_DNA"/>
</dbReference>
<proteinExistence type="inferred from homology"/>
<feature type="region of interest" description="Disordered" evidence="5">
    <location>
        <begin position="20"/>
        <end position="84"/>
    </location>
</feature>
<dbReference type="InterPro" id="IPR034095">
    <property type="entry name" value="NDUF3"/>
</dbReference>
<dbReference type="GO" id="GO:0032981">
    <property type="term" value="P:mitochondrial respiratory chain complex I assembly"/>
    <property type="evidence" value="ECO:0007669"/>
    <property type="project" value="InterPro"/>
</dbReference>
<dbReference type="AlphaFoldDB" id="A0A9N9PJT3"/>
<keyword evidence="3" id="KW-0496">Mitochondrion</keyword>
<keyword evidence="7" id="KW-1185">Reference proteome</keyword>
<evidence type="ECO:0000313" key="6">
    <source>
        <dbReference type="EMBL" id="CAG8956194.1"/>
    </source>
</evidence>
<dbReference type="CDD" id="cd05125">
    <property type="entry name" value="Mth938_2P1-like"/>
    <property type="match status" value="1"/>
</dbReference>
<accession>A0A9N9PJT3</accession>
<evidence type="ECO:0000313" key="7">
    <source>
        <dbReference type="Proteomes" id="UP000696280"/>
    </source>
</evidence>
<protein>
    <recommendedName>
        <fullName evidence="2">NADH dehydrogenase [ubiquinone] 1 alpha subcomplex assembly factor 3</fullName>
    </recommendedName>
</protein>
<feature type="compositionally biased region" description="Basic residues" evidence="5">
    <location>
        <begin position="40"/>
        <end position="56"/>
    </location>
</feature>
<dbReference type="InterPro" id="IPR036748">
    <property type="entry name" value="MTH938-like_sf"/>
</dbReference>